<dbReference type="SMART" id="SM00354">
    <property type="entry name" value="HTH_LACI"/>
    <property type="match status" value="1"/>
</dbReference>
<dbReference type="Pfam" id="PF00356">
    <property type="entry name" value="LacI"/>
    <property type="match status" value="1"/>
</dbReference>
<proteinExistence type="predicted"/>
<dbReference type="PROSITE" id="PS00356">
    <property type="entry name" value="HTH_LACI_1"/>
    <property type="match status" value="1"/>
</dbReference>
<dbReference type="Gene3D" id="3.40.50.2300">
    <property type="match status" value="2"/>
</dbReference>
<name>A0A271IVY7_9BACT</name>
<dbReference type="Proteomes" id="UP000216339">
    <property type="component" value="Unassembled WGS sequence"/>
</dbReference>
<protein>
    <recommendedName>
        <fullName evidence="4">HTH lacI-type domain-containing protein</fullName>
    </recommendedName>
</protein>
<evidence type="ECO:0000256" key="3">
    <source>
        <dbReference type="ARBA" id="ARBA00023163"/>
    </source>
</evidence>
<dbReference type="OrthoDB" id="9768806at2"/>
<dbReference type="CDD" id="cd01392">
    <property type="entry name" value="HTH_LacI"/>
    <property type="match status" value="1"/>
</dbReference>
<evidence type="ECO:0000313" key="5">
    <source>
        <dbReference type="EMBL" id="PAP75383.1"/>
    </source>
</evidence>
<dbReference type="InterPro" id="IPR028082">
    <property type="entry name" value="Peripla_BP_I"/>
</dbReference>
<dbReference type="SUPFAM" id="SSF53822">
    <property type="entry name" value="Periplasmic binding protein-like I"/>
    <property type="match status" value="1"/>
</dbReference>
<evidence type="ECO:0000259" key="4">
    <source>
        <dbReference type="PROSITE" id="PS50932"/>
    </source>
</evidence>
<keyword evidence="1" id="KW-0805">Transcription regulation</keyword>
<dbReference type="PANTHER" id="PTHR30146">
    <property type="entry name" value="LACI-RELATED TRANSCRIPTIONAL REPRESSOR"/>
    <property type="match status" value="1"/>
</dbReference>
<dbReference type="GO" id="GO:0000976">
    <property type="term" value="F:transcription cis-regulatory region binding"/>
    <property type="evidence" value="ECO:0007669"/>
    <property type="project" value="TreeGrafter"/>
</dbReference>
<dbReference type="CDD" id="cd06267">
    <property type="entry name" value="PBP1_LacI_sugar_binding-like"/>
    <property type="match status" value="1"/>
</dbReference>
<dbReference type="RefSeq" id="WP_095509016.1">
    <property type="nucleotide sequence ID" value="NZ_MQWD01000001.1"/>
</dbReference>
<evidence type="ECO:0000256" key="1">
    <source>
        <dbReference type="ARBA" id="ARBA00023015"/>
    </source>
</evidence>
<gene>
    <name evidence="5" type="ORF">BSZ37_02445</name>
</gene>
<dbReference type="PROSITE" id="PS50932">
    <property type="entry name" value="HTH_LACI_2"/>
    <property type="match status" value="1"/>
</dbReference>
<comment type="caution">
    <text evidence="5">The sequence shown here is derived from an EMBL/GenBank/DDBJ whole genome shotgun (WGS) entry which is preliminary data.</text>
</comment>
<keyword evidence="2" id="KW-0238">DNA-binding</keyword>
<keyword evidence="3" id="KW-0804">Transcription</keyword>
<dbReference type="EMBL" id="MQWD01000001">
    <property type="protein sequence ID" value="PAP75383.1"/>
    <property type="molecule type" value="Genomic_DNA"/>
</dbReference>
<feature type="domain" description="HTH lacI-type" evidence="4">
    <location>
        <begin position="5"/>
        <end position="59"/>
    </location>
</feature>
<dbReference type="InterPro" id="IPR046335">
    <property type="entry name" value="LacI/GalR-like_sensor"/>
</dbReference>
<dbReference type="AlphaFoldDB" id="A0A271IVY7"/>
<accession>A0A271IVY7</accession>
<evidence type="ECO:0000313" key="6">
    <source>
        <dbReference type="Proteomes" id="UP000216339"/>
    </source>
</evidence>
<dbReference type="InterPro" id="IPR000843">
    <property type="entry name" value="HTH_LacI"/>
</dbReference>
<reference evidence="5 6" key="1">
    <citation type="submission" date="2016-11" db="EMBL/GenBank/DDBJ databases">
        <title>Study of marine rhodopsin-containing bacteria.</title>
        <authorList>
            <person name="Yoshizawa S."/>
            <person name="Kumagai Y."/>
            <person name="Kogure K."/>
        </authorList>
    </citation>
    <scope>NUCLEOTIDE SEQUENCE [LARGE SCALE GENOMIC DNA]</scope>
    <source>
        <strain evidence="5 6">SAORIC-28</strain>
    </source>
</reference>
<dbReference type="Pfam" id="PF13377">
    <property type="entry name" value="Peripla_BP_3"/>
    <property type="match status" value="1"/>
</dbReference>
<dbReference type="Gene3D" id="1.10.260.40">
    <property type="entry name" value="lambda repressor-like DNA-binding domains"/>
    <property type="match status" value="1"/>
</dbReference>
<dbReference type="InterPro" id="IPR010982">
    <property type="entry name" value="Lambda_DNA-bd_dom_sf"/>
</dbReference>
<organism evidence="5 6">
    <name type="scientific">Rubrivirga marina</name>
    <dbReference type="NCBI Taxonomy" id="1196024"/>
    <lineage>
        <taxon>Bacteria</taxon>
        <taxon>Pseudomonadati</taxon>
        <taxon>Rhodothermota</taxon>
        <taxon>Rhodothermia</taxon>
        <taxon>Rhodothermales</taxon>
        <taxon>Rubricoccaceae</taxon>
        <taxon>Rubrivirga</taxon>
    </lineage>
</organism>
<sequence length="338" mass="35772">MAARPTISDVAEASHVSISTVSLVMNGKGPVAEATRQRVQAAADRLGYAPSRSARGLAARRTGNVGFVLREDHFRQSEPFYTRVFLGAEFEARRRGLYVLLSTVPDPYVPGEHAPRFLTEHSVDGVVVAGGVDGALIEQLRDRAIPHVLADFAWDDAPQVSIDNRGGAFAVAAHVVERGHQRVAFLGADPTHPSPNARRDAFAEAMRDAGRPIPDGLLVTDDGPSDRATGARAGSALLDRDPADRPTAVFCANDALALGLLDAARDRGLRVPEDLAVVGFDDVEGAALAFPPLTTVHVHKERLGEAALGVLAEGVETADASIPDATLIPTQLVVRESS</sequence>
<dbReference type="GO" id="GO:0003700">
    <property type="term" value="F:DNA-binding transcription factor activity"/>
    <property type="evidence" value="ECO:0007669"/>
    <property type="project" value="TreeGrafter"/>
</dbReference>
<dbReference type="PANTHER" id="PTHR30146:SF153">
    <property type="entry name" value="LACTOSE OPERON REPRESSOR"/>
    <property type="match status" value="1"/>
</dbReference>
<dbReference type="SUPFAM" id="SSF47413">
    <property type="entry name" value="lambda repressor-like DNA-binding domains"/>
    <property type="match status" value="1"/>
</dbReference>
<keyword evidence="6" id="KW-1185">Reference proteome</keyword>
<evidence type="ECO:0000256" key="2">
    <source>
        <dbReference type="ARBA" id="ARBA00023125"/>
    </source>
</evidence>